<evidence type="ECO:0000313" key="3">
    <source>
        <dbReference type="Proteomes" id="UP000181997"/>
    </source>
</evidence>
<name>A0A0V8HMG0_9BACI</name>
<evidence type="ECO:0000313" key="2">
    <source>
        <dbReference type="EMBL" id="SCB88997.1"/>
    </source>
</evidence>
<dbReference type="Proteomes" id="UP000181997">
    <property type="component" value="Unassembled WGS sequence"/>
</dbReference>
<sequence length="143" mass="16451">MEGLIVAVIIGLVTAIFNRVKDSSSSQESRPKPKPISTGSPAQTYREEPRTKSEPVREEPVYTLQSQFEEKKKDIESKYAQMKKQENDYKEQVKMQRSKVKSIKERKDSQYSIDFGNQDDIVKGLIFSEVFGPPRAKKANHRK</sequence>
<organism evidence="2 3">
    <name type="scientific">[Bacillus] enclensis</name>
    <dbReference type="NCBI Taxonomy" id="1402860"/>
    <lineage>
        <taxon>Bacteria</taxon>
        <taxon>Bacillati</taxon>
        <taxon>Bacillota</taxon>
        <taxon>Bacilli</taxon>
        <taxon>Bacillales</taxon>
        <taxon>Bacillaceae</taxon>
        <taxon>Rossellomorea</taxon>
    </lineage>
</organism>
<evidence type="ECO:0000256" key="1">
    <source>
        <dbReference type="SAM" id="MobiDB-lite"/>
    </source>
</evidence>
<proteinExistence type="predicted"/>
<gene>
    <name evidence="2" type="ORF">GA0061094_1194</name>
</gene>
<feature type="region of interest" description="Disordered" evidence="1">
    <location>
        <begin position="20"/>
        <end position="64"/>
    </location>
</feature>
<feature type="compositionally biased region" description="Basic and acidic residues" evidence="1">
    <location>
        <begin position="83"/>
        <end position="94"/>
    </location>
</feature>
<dbReference type="OrthoDB" id="2454451at2"/>
<feature type="region of interest" description="Disordered" evidence="1">
    <location>
        <begin position="83"/>
        <end position="107"/>
    </location>
</feature>
<dbReference type="EMBL" id="FMAU01000001">
    <property type="protein sequence ID" value="SCB88997.1"/>
    <property type="molecule type" value="Genomic_DNA"/>
</dbReference>
<protein>
    <submittedName>
        <fullName evidence="2">Uncharacterized protein</fullName>
    </submittedName>
</protein>
<accession>A0A0V8HMG0</accession>
<feature type="compositionally biased region" description="Basic and acidic residues" evidence="1">
    <location>
        <begin position="45"/>
        <end position="60"/>
    </location>
</feature>
<dbReference type="AlphaFoldDB" id="A0A0V8HMG0"/>
<reference evidence="3" key="1">
    <citation type="submission" date="2016-08" db="EMBL/GenBank/DDBJ databases">
        <authorList>
            <person name="Varghese N."/>
            <person name="Submissions Spin"/>
        </authorList>
    </citation>
    <scope>NUCLEOTIDE SEQUENCE [LARGE SCALE GENOMIC DNA]</scope>
    <source>
        <strain evidence="3">SGD-1123</strain>
    </source>
</reference>
<dbReference type="RefSeq" id="WP_058297814.1">
    <property type="nucleotide sequence ID" value="NZ_FMAU01000001.1"/>
</dbReference>
<keyword evidence="3" id="KW-1185">Reference proteome</keyword>